<protein>
    <recommendedName>
        <fullName evidence="5">LPXTG cell wall anchor domain-containing protein</fullName>
    </recommendedName>
</protein>
<organism evidence="3 4">
    <name type="scientific">Enemella dayhoffiae</name>
    <dbReference type="NCBI Taxonomy" id="2016507"/>
    <lineage>
        <taxon>Bacteria</taxon>
        <taxon>Bacillati</taxon>
        <taxon>Actinomycetota</taxon>
        <taxon>Actinomycetes</taxon>
        <taxon>Propionibacteriales</taxon>
        <taxon>Propionibacteriaceae</taxon>
        <taxon>Enemella</taxon>
    </lineage>
</organism>
<evidence type="ECO:0008006" key="5">
    <source>
        <dbReference type="Google" id="ProtNLM"/>
    </source>
</evidence>
<keyword evidence="4" id="KW-1185">Reference proteome</keyword>
<accession>A0A255H3B6</accession>
<evidence type="ECO:0000313" key="3">
    <source>
        <dbReference type="EMBL" id="OYO22149.1"/>
    </source>
</evidence>
<keyword evidence="2" id="KW-1133">Transmembrane helix</keyword>
<feature type="transmembrane region" description="Helical" evidence="2">
    <location>
        <begin position="50"/>
        <end position="66"/>
    </location>
</feature>
<reference evidence="3 4" key="1">
    <citation type="submission" date="2017-07" db="EMBL/GenBank/DDBJ databases">
        <title>Draft whole genome sequences of clinical Proprionibacteriaceae strains.</title>
        <authorList>
            <person name="Bernier A.-M."/>
            <person name="Bernard K."/>
            <person name="Domingo M.-C."/>
        </authorList>
    </citation>
    <scope>NUCLEOTIDE SEQUENCE [LARGE SCALE GENOMIC DNA]</scope>
    <source>
        <strain evidence="3 4">NML 130396</strain>
    </source>
</reference>
<proteinExistence type="predicted"/>
<dbReference type="Proteomes" id="UP000216311">
    <property type="component" value="Unassembled WGS sequence"/>
</dbReference>
<keyword evidence="2" id="KW-0812">Transmembrane</keyword>
<dbReference type="AlphaFoldDB" id="A0A255H3B6"/>
<dbReference type="EMBL" id="NMVQ01000012">
    <property type="protein sequence ID" value="OYO22149.1"/>
    <property type="molecule type" value="Genomic_DNA"/>
</dbReference>
<gene>
    <name evidence="3" type="ORF">CGZ93_09650</name>
</gene>
<keyword evidence="2" id="KW-0472">Membrane</keyword>
<feature type="compositionally biased region" description="Basic and acidic residues" evidence="1">
    <location>
        <begin position="1"/>
        <end position="17"/>
    </location>
</feature>
<evidence type="ECO:0000256" key="2">
    <source>
        <dbReference type="SAM" id="Phobius"/>
    </source>
</evidence>
<comment type="caution">
    <text evidence="3">The sequence shown here is derived from an EMBL/GenBank/DDBJ whole genome shotgun (WGS) entry which is preliminary data.</text>
</comment>
<feature type="compositionally biased region" description="Pro residues" evidence="1">
    <location>
        <begin position="30"/>
        <end position="41"/>
    </location>
</feature>
<evidence type="ECO:0000313" key="4">
    <source>
        <dbReference type="Proteomes" id="UP000216311"/>
    </source>
</evidence>
<sequence length="71" mass="7426">MRDHHDRDPAAADHVAEPEPEPVARSAAPPVQPAPSQPAPLPATGGPERWLGLLGVGLLAGAAMLLRRRRG</sequence>
<name>A0A255H3B6_9ACTN</name>
<dbReference type="NCBIfam" id="TIGR01167">
    <property type="entry name" value="LPXTG_anchor"/>
    <property type="match status" value="1"/>
</dbReference>
<feature type="region of interest" description="Disordered" evidence="1">
    <location>
        <begin position="1"/>
        <end position="48"/>
    </location>
</feature>
<evidence type="ECO:0000256" key="1">
    <source>
        <dbReference type="SAM" id="MobiDB-lite"/>
    </source>
</evidence>